<evidence type="ECO:0008006" key="4">
    <source>
        <dbReference type="Google" id="ProtNLM"/>
    </source>
</evidence>
<reference evidence="2 3" key="1">
    <citation type="submission" date="2020-04" db="EMBL/GenBank/DDBJ databases">
        <authorList>
            <person name="Yoon J."/>
        </authorList>
    </citation>
    <scope>NUCLEOTIDE SEQUENCE [LARGE SCALE GENOMIC DNA]</scope>
    <source>
        <strain evidence="2 3">KMU-115</strain>
    </source>
</reference>
<accession>A0A7X6JVB3</accession>
<dbReference type="EMBL" id="JAAZQQ010000001">
    <property type="protein sequence ID" value="NKX43152.1"/>
    <property type="molecule type" value="Genomic_DNA"/>
</dbReference>
<keyword evidence="3" id="KW-1185">Reference proteome</keyword>
<keyword evidence="1" id="KW-1133">Transmembrane helix</keyword>
<name>A0A7X6JVB3_9RHOB</name>
<keyword evidence="1" id="KW-0472">Membrane</keyword>
<feature type="transmembrane region" description="Helical" evidence="1">
    <location>
        <begin position="6"/>
        <end position="27"/>
    </location>
</feature>
<organism evidence="2 3">
    <name type="scientific">Roseicyclus persicicus</name>
    <dbReference type="NCBI Taxonomy" id="2650661"/>
    <lineage>
        <taxon>Bacteria</taxon>
        <taxon>Pseudomonadati</taxon>
        <taxon>Pseudomonadota</taxon>
        <taxon>Alphaproteobacteria</taxon>
        <taxon>Rhodobacterales</taxon>
        <taxon>Roseobacteraceae</taxon>
        <taxon>Roseicyclus</taxon>
    </lineage>
</organism>
<protein>
    <recommendedName>
        <fullName evidence="4">Cation/multidrug efflux pump</fullName>
    </recommendedName>
</protein>
<evidence type="ECO:0000313" key="2">
    <source>
        <dbReference type="EMBL" id="NKX43152.1"/>
    </source>
</evidence>
<evidence type="ECO:0000313" key="3">
    <source>
        <dbReference type="Proteomes" id="UP000526408"/>
    </source>
</evidence>
<gene>
    <name evidence="2" type="ORF">HCU73_00995</name>
</gene>
<sequence>MILGLGRMLLLMLALLTVVYVSMFLYLRAGARMRLEEDWVMEGRPGDRDDWIDERIAPVARRIRTWLVFLVYVLPIAGLSIYVYVTN</sequence>
<keyword evidence="1" id="KW-0812">Transmembrane</keyword>
<comment type="caution">
    <text evidence="2">The sequence shown here is derived from an EMBL/GenBank/DDBJ whole genome shotgun (WGS) entry which is preliminary data.</text>
</comment>
<proteinExistence type="predicted"/>
<dbReference type="RefSeq" id="WP_168621542.1">
    <property type="nucleotide sequence ID" value="NZ_JAAZQQ010000001.1"/>
</dbReference>
<dbReference type="AlphaFoldDB" id="A0A7X6JVB3"/>
<feature type="transmembrane region" description="Helical" evidence="1">
    <location>
        <begin position="65"/>
        <end position="85"/>
    </location>
</feature>
<evidence type="ECO:0000256" key="1">
    <source>
        <dbReference type="SAM" id="Phobius"/>
    </source>
</evidence>
<dbReference type="Proteomes" id="UP000526408">
    <property type="component" value="Unassembled WGS sequence"/>
</dbReference>